<comment type="similarity">
    <text evidence="2">Belongs to the DedA family.</text>
</comment>
<keyword evidence="6 7" id="KW-0472">Membrane</keyword>
<dbReference type="STRING" id="1212545.SARL_05777"/>
<feature type="transmembrane region" description="Helical" evidence="7">
    <location>
        <begin position="138"/>
        <end position="158"/>
    </location>
</feature>
<name>A0A380C0P4_9STAP</name>
<sequence length="206" mass="23645">MEHLLTDFISSWGYLAITILILLENVLPFIPSEIILTFAGLMTVKSELSLSLLFIISTLASFVGLLILYFISRLVSEAWLYRFVDNYGKWLKLKGKDVEKANQWFTKYGAWAVFICRFIPVLRVLITIPAGINKMNVFKFITLSLIGTTIWNLALIYLGKMLSGSWDVLMNGLHTYSYVMYIIIIIAVISIIFTFYKKRNTESTKN</sequence>
<keyword evidence="5 7" id="KW-1133">Transmembrane helix</keyword>
<dbReference type="PANTHER" id="PTHR42709:SF6">
    <property type="entry name" value="UNDECAPRENYL PHOSPHATE TRANSPORTER A"/>
    <property type="match status" value="1"/>
</dbReference>
<dbReference type="OrthoDB" id="9813426at2"/>
<proteinExistence type="inferred from homology"/>
<dbReference type="EMBL" id="UGZE01000001">
    <property type="protein sequence ID" value="SUJ10582.1"/>
    <property type="molecule type" value="Genomic_DNA"/>
</dbReference>
<evidence type="ECO:0000313" key="9">
    <source>
        <dbReference type="EMBL" id="GEQ01202.1"/>
    </source>
</evidence>
<dbReference type="GO" id="GO:0005886">
    <property type="term" value="C:plasma membrane"/>
    <property type="evidence" value="ECO:0007669"/>
    <property type="project" value="UniProtKB-SubCell"/>
</dbReference>
<evidence type="ECO:0000259" key="8">
    <source>
        <dbReference type="Pfam" id="PF09335"/>
    </source>
</evidence>
<feature type="domain" description="VTT" evidence="8">
    <location>
        <begin position="30"/>
        <end position="160"/>
    </location>
</feature>
<reference evidence="9 12" key="2">
    <citation type="submission" date="2019-07" db="EMBL/GenBank/DDBJ databases">
        <title>Whole genome shotgun sequence of Staphylococcus arlettae NBRC 109765.</title>
        <authorList>
            <person name="Hosoyama A."/>
            <person name="Uohara A."/>
            <person name="Ohji S."/>
            <person name="Ichikawa N."/>
        </authorList>
    </citation>
    <scope>NUCLEOTIDE SEQUENCE [LARGE SCALE GENOMIC DNA]</scope>
    <source>
        <strain evidence="9 12">NBRC 109765</strain>
    </source>
</reference>
<evidence type="ECO:0000256" key="1">
    <source>
        <dbReference type="ARBA" id="ARBA00004651"/>
    </source>
</evidence>
<feature type="transmembrane region" description="Helical" evidence="7">
    <location>
        <begin position="12"/>
        <end position="36"/>
    </location>
</feature>
<feature type="transmembrane region" description="Helical" evidence="7">
    <location>
        <begin position="48"/>
        <end position="71"/>
    </location>
</feature>
<keyword evidence="4 7" id="KW-0812">Transmembrane</keyword>
<evidence type="ECO:0000256" key="5">
    <source>
        <dbReference type="ARBA" id="ARBA00022989"/>
    </source>
</evidence>
<dbReference type="PANTHER" id="PTHR42709">
    <property type="entry name" value="ALKALINE PHOSPHATASE LIKE PROTEIN"/>
    <property type="match status" value="1"/>
</dbReference>
<keyword evidence="3" id="KW-1003">Cell membrane</keyword>
<evidence type="ECO:0000256" key="6">
    <source>
        <dbReference type="ARBA" id="ARBA00023136"/>
    </source>
</evidence>
<evidence type="ECO:0000256" key="2">
    <source>
        <dbReference type="ARBA" id="ARBA00010792"/>
    </source>
</evidence>
<evidence type="ECO:0000256" key="7">
    <source>
        <dbReference type="SAM" id="Phobius"/>
    </source>
</evidence>
<dbReference type="EMBL" id="BKAV01000029">
    <property type="protein sequence ID" value="GEQ01202.1"/>
    <property type="molecule type" value="Genomic_DNA"/>
</dbReference>
<dbReference type="Pfam" id="PF09335">
    <property type="entry name" value="VTT_dom"/>
    <property type="match status" value="1"/>
</dbReference>
<organism evidence="10 11">
    <name type="scientific">Staphylococcus arlettae</name>
    <dbReference type="NCBI Taxonomy" id="29378"/>
    <lineage>
        <taxon>Bacteria</taxon>
        <taxon>Bacillati</taxon>
        <taxon>Bacillota</taxon>
        <taxon>Bacilli</taxon>
        <taxon>Bacillales</taxon>
        <taxon>Staphylococcaceae</taxon>
        <taxon>Staphylococcus</taxon>
    </lineage>
</organism>
<evidence type="ECO:0000313" key="12">
    <source>
        <dbReference type="Proteomes" id="UP000321598"/>
    </source>
</evidence>
<evidence type="ECO:0000256" key="4">
    <source>
        <dbReference type="ARBA" id="ARBA00022692"/>
    </source>
</evidence>
<evidence type="ECO:0000256" key="3">
    <source>
        <dbReference type="ARBA" id="ARBA00022475"/>
    </source>
</evidence>
<dbReference type="Proteomes" id="UP000254956">
    <property type="component" value="Unassembled WGS sequence"/>
</dbReference>
<evidence type="ECO:0000313" key="11">
    <source>
        <dbReference type="Proteomes" id="UP000254956"/>
    </source>
</evidence>
<reference evidence="10 11" key="1">
    <citation type="submission" date="2018-06" db="EMBL/GenBank/DDBJ databases">
        <authorList>
            <consortium name="Pathogen Informatics"/>
            <person name="Doyle S."/>
        </authorList>
    </citation>
    <scope>NUCLEOTIDE SEQUENCE [LARGE SCALE GENOMIC DNA]</scope>
    <source>
        <strain evidence="10 11">NCTC12413</strain>
    </source>
</reference>
<comment type="subcellular location">
    <subcellularLocation>
        <location evidence="1">Cell membrane</location>
        <topology evidence="1">Multi-pass membrane protein</topology>
    </subcellularLocation>
</comment>
<gene>
    <name evidence="10" type="primary">dedA_1</name>
    <name evidence="10" type="ORF">NCTC12413_00478</name>
    <name evidence="9" type="ORF">SAR03_22390</name>
</gene>
<dbReference type="InterPro" id="IPR051311">
    <property type="entry name" value="DedA_domain"/>
</dbReference>
<feature type="transmembrane region" description="Helical" evidence="7">
    <location>
        <begin position="178"/>
        <end position="196"/>
    </location>
</feature>
<dbReference type="AlphaFoldDB" id="A0A380C0P4"/>
<feature type="transmembrane region" description="Helical" evidence="7">
    <location>
        <begin position="108"/>
        <end position="126"/>
    </location>
</feature>
<accession>A0A380C0P4</accession>
<keyword evidence="12" id="KW-1185">Reference proteome</keyword>
<evidence type="ECO:0000313" key="10">
    <source>
        <dbReference type="EMBL" id="SUJ10582.1"/>
    </source>
</evidence>
<dbReference type="RefSeq" id="WP_103388728.1">
    <property type="nucleotide sequence ID" value="NZ_BKAV01000029.1"/>
</dbReference>
<dbReference type="Proteomes" id="UP000321598">
    <property type="component" value="Unassembled WGS sequence"/>
</dbReference>
<dbReference type="InterPro" id="IPR032816">
    <property type="entry name" value="VTT_dom"/>
</dbReference>
<protein>
    <submittedName>
        <fullName evidence="10">Alkaline phosphatase</fullName>
    </submittedName>
</protein>